<feature type="region of interest" description="Disordered" evidence="6">
    <location>
        <begin position="1"/>
        <end position="21"/>
    </location>
</feature>
<dbReference type="Pfam" id="PF00534">
    <property type="entry name" value="Glycos_transf_1"/>
    <property type="match status" value="1"/>
</dbReference>
<dbReference type="SUPFAM" id="SSF53756">
    <property type="entry name" value="UDP-Glycosyltransferase/glycogen phosphorylase"/>
    <property type="match status" value="1"/>
</dbReference>
<keyword evidence="5 8" id="KW-0808">Transferase</keyword>
<sequence length="1707" mass="188898">MALPTSELSPPGGVAESSHLNGDPFQERQQYITKCPSCSFLRFSPPDCSPVETAYATDVTVFERDQGILVESFLEFTRAVRGTQLQLLREESPLSSASEHRLSVPSLSPSLTPGSEKEATRCLYRIVEGGFRETFPPIPHSLHYPDSVPLSSPKSGKSRSEAVEVTVSTAVSPSTLSLPLGESHSENFSPHSALSHAEAAAAVAARVDAARSSAAVALPGQLNALASHLEHRLYRHRTAARQTDGSPALGTSRSDERKTAPRPSVSQEDEEDFFAGEEAKRDGSDNLDDRVRKFRVLVAGALLPGVLDGTAVYVQEARLREAEGTQGELNFAGGEKRQTEEEEKEDEASVALDNADFCTKQGRKKTQNSGITAEALLQDLLHDFAYGGLFSCVGGRPEERDETQAETSGTERTQKTVEASVVALLEAPKEKDLGGQSSEGESRETTPKLFLYFHFKTSDEMKHALESSEWAGFQAALQSLCVSGSLTSRLFHGVAHSRREITGACGPAVLDVSPHSQEPTPFVPPQEQAAGPRRDTFDWSTQLDGSAVVQEDPRLRDVVDQLQHRFGHLRRVIESITRKFGSLETFASGHKVFGFQRVEADRGRPGGWSYREWLPHASQVFLFGDFNEWNRTSHPLQREPRDASPFFFETELGLDSEVATERESAEGDKRTQEGGVWSLFIPDHADGSWALPHRSRVRVRVVSANGEDFDRVPAWATVTWKGEASKLFNAVIWKPPREEEYVCRHPSPTAGTLEAAPRVYEAHIGASDPSGERLGTYSDFVDVVLPRIKRLGYNTVLLNGVIEHADYASFGFYVSSPFAVSSRFGTPEEFRRLVDSAHAIGLRVLLSIYHSHVSRNALEGLGNMDGCESTYFLDGDAGTNAEWQEAKLFDFGKTEVLRYLLSNIKFFVDVYNVDGFRFEGVTSMLYTHHGTARRFDPFDYGAYFEPGSLQASSLLYLSIANSLLASLLPSPRRLSIANEWSAFPTLCRRVDTGGLGFDFRHEGGWAQKLRAQLQQLGGRSWRLNELVWTVASKPNTEKVLAAFEDADTTRRCKRPLSVALFSWESLHTHAVGGVAPHVTELAAGLARQGHEVHIFVRATGMEAVTTVHFDVTYHQCTFNLDRDFVKEMGNMCDSFVQRLLQVEASRGETFDICHAHDWLAARAMVRAKQLGRTAVMTMHSTEFGRCGNNAYGGVSKSIRDIEAEACHMADRVICVSGVLAQEVQTQYGIHPEKIKVIYNGIQCERFDGEVDAGEVKAQYGIPAMDPTFLFVGRMVVQKGPDLLLEAIPFILKFRSDAKFVFVGDGHMMGQLVQRCKQLNVGHAVRFVGQRGGAVLHALFKSCDAVVVPSRNEPFGIVVLEAWSSGKPVVATNSGGPRDFVNPHHTGYLVDPEPGSIAWGCCEILKNFEHSRWMGSRGRVTAAFSFSWDSIATQTAEIYCEQTCRHDLPPNCTNARKGDTTMALALVGPALHAHMAVFDDDPNVANGLALWRTLRLLLFVVADGWLSFMGNEFAHPDEVDLPRPANHFSLAKNFRRWNLADDVHLKFKHCEFFEAFLSHWENVFGSQSARHLFVVTCSEEEQVVVLERGDCLVAINLHPTQSYEGFHTGCMYSGPEMQLLFDTDEERFGGFGRLTARSLHPVLSGKDSRPHSVKLYLPSRTGAVYVSSHLFDQRYAARWDADPVMHFTADDFVAHLATVKAECMQAIS</sequence>
<evidence type="ECO:0000313" key="9">
    <source>
        <dbReference type="Proteomes" id="UP000028828"/>
    </source>
</evidence>
<dbReference type="OrthoDB" id="196493at2759"/>
<dbReference type="InterPro" id="IPR014756">
    <property type="entry name" value="Ig_E-set"/>
</dbReference>
<dbReference type="GO" id="GO:0043169">
    <property type="term" value="F:cation binding"/>
    <property type="evidence" value="ECO:0007669"/>
    <property type="project" value="InterPro"/>
</dbReference>
<dbReference type="PANTHER" id="PTHR43651">
    <property type="entry name" value="1,4-ALPHA-GLUCAN-BRANCHING ENZYME"/>
    <property type="match status" value="1"/>
</dbReference>
<dbReference type="GO" id="GO:0005737">
    <property type="term" value="C:cytoplasm"/>
    <property type="evidence" value="ECO:0007669"/>
    <property type="project" value="TreeGrafter"/>
</dbReference>
<dbReference type="Gene3D" id="2.60.40.1180">
    <property type="entry name" value="Golgi alpha-mannosidase II"/>
    <property type="match status" value="1"/>
</dbReference>
<dbReference type="InterPro" id="IPR013783">
    <property type="entry name" value="Ig-like_fold"/>
</dbReference>
<dbReference type="SUPFAM" id="SSF81296">
    <property type="entry name" value="E set domains"/>
    <property type="match status" value="1"/>
</dbReference>
<evidence type="ECO:0000256" key="3">
    <source>
        <dbReference type="ARBA" id="ARBA00012541"/>
    </source>
</evidence>
<dbReference type="Proteomes" id="UP000028828">
    <property type="component" value="Unassembled WGS sequence"/>
</dbReference>
<dbReference type="InterPro" id="IPR017853">
    <property type="entry name" value="GH"/>
</dbReference>
<dbReference type="EC" id="2.4.1.18" evidence="3"/>
<feature type="region of interest" description="Disordered" evidence="6">
    <location>
        <begin position="171"/>
        <end position="190"/>
    </location>
</feature>
<dbReference type="EMBL" id="AEYI02001752">
    <property type="protein sequence ID" value="KFG33554.1"/>
    <property type="molecule type" value="Genomic_DNA"/>
</dbReference>
<feature type="compositionally biased region" description="Low complexity" evidence="6">
    <location>
        <begin position="103"/>
        <end position="114"/>
    </location>
</feature>
<dbReference type="Gene3D" id="3.40.50.2000">
    <property type="entry name" value="Glycogen Phosphorylase B"/>
    <property type="match status" value="2"/>
</dbReference>
<dbReference type="Gene3D" id="3.20.20.80">
    <property type="entry name" value="Glycosidases"/>
    <property type="match status" value="2"/>
</dbReference>
<evidence type="ECO:0000313" key="8">
    <source>
        <dbReference type="EMBL" id="KFG33554.1"/>
    </source>
</evidence>
<dbReference type="InterPro" id="IPR013780">
    <property type="entry name" value="Glyco_hydro_b"/>
</dbReference>
<proteinExistence type="inferred from homology"/>
<feature type="region of interest" description="Disordered" evidence="6">
    <location>
        <begin position="509"/>
        <end position="533"/>
    </location>
</feature>
<dbReference type="Pfam" id="PF02806">
    <property type="entry name" value="Alpha-amylase_C"/>
    <property type="match status" value="1"/>
</dbReference>
<evidence type="ECO:0000259" key="7">
    <source>
        <dbReference type="SMART" id="SM00642"/>
    </source>
</evidence>
<dbReference type="Gene3D" id="2.60.40.10">
    <property type="entry name" value="Immunoglobulins"/>
    <property type="match status" value="1"/>
</dbReference>
<reference evidence="8 9" key="1">
    <citation type="submission" date="2014-03" db="EMBL/GenBank/DDBJ databases">
        <authorList>
            <person name="Sibley D."/>
            <person name="Venepally P."/>
            <person name="Karamycheva S."/>
            <person name="Hadjithomas M."/>
            <person name="Khan A."/>
            <person name="Brunk B."/>
            <person name="Roos D."/>
            <person name="Caler E."/>
            <person name="Lorenzi H."/>
        </authorList>
    </citation>
    <scope>NUCLEOTIDE SEQUENCE [LARGE SCALE GENOMIC DNA]</scope>
    <source>
        <strain evidence="9">p89</strain>
    </source>
</reference>
<dbReference type="InterPro" id="IPR006048">
    <property type="entry name" value="A-amylase/branching_C"/>
</dbReference>
<feature type="region of interest" description="Disordered" evidence="6">
    <location>
        <begin position="142"/>
        <end position="162"/>
    </location>
</feature>
<dbReference type="CDD" id="cd03801">
    <property type="entry name" value="GT4_PimA-like"/>
    <property type="match status" value="1"/>
</dbReference>
<feature type="region of interest" description="Disordered" evidence="6">
    <location>
        <begin position="395"/>
        <end position="417"/>
    </location>
</feature>
<feature type="region of interest" description="Disordered" evidence="6">
    <location>
        <begin position="325"/>
        <end position="353"/>
    </location>
</feature>
<gene>
    <name evidence="8" type="ORF">TGP89_209960</name>
</gene>
<dbReference type="Pfam" id="PF02922">
    <property type="entry name" value="CBM_48"/>
    <property type="match status" value="1"/>
</dbReference>
<dbReference type="GO" id="GO:0003844">
    <property type="term" value="F:1,4-alpha-glucan branching enzyme activity"/>
    <property type="evidence" value="ECO:0007669"/>
    <property type="project" value="UniProtKB-EC"/>
</dbReference>
<name>A0A086JN36_TOXGO</name>
<dbReference type="SMART" id="SM00642">
    <property type="entry name" value="Aamy"/>
    <property type="match status" value="1"/>
</dbReference>
<dbReference type="PANTHER" id="PTHR43651:SF3">
    <property type="entry name" value="1,4-ALPHA-GLUCAN-BRANCHING ENZYME"/>
    <property type="match status" value="1"/>
</dbReference>
<dbReference type="VEuPathDB" id="ToxoDB:TGP89_209960"/>
<dbReference type="InterPro" id="IPR004193">
    <property type="entry name" value="Glyco_hydro_13_N"/>
</dbReference>
<evidence type="ECO:0000256" key="2">
    <source>
        <dbReference type="ARBA" id="ARBA00009000"/>
    </source>
</evidence>
<comment type="caution">
    <text evidence="8">The sequence shown here is derived from an EMBL/GenBank/DDBJ whole genome shotgun (WGS) entry which is preliminary data.</text>
</comment>
<evidence type="ECO:0000256" key="5">
    <source>
        <dbReference type="ARBA" id="ARBA00022679"/>
    </source>
</evidence>
<keyword evidence="4 8" id="KW-0328">Glycosyltransferase</keyword>
<evidence type="ECO:0000256" key="1">
    <source>
        <dbReference type="ARBA" id="ARBA00000826"/>
    </source>
</evidence>
<dbReference type="GO" id="GO:0004553">
    <property type="term" value="F:hydrolase activity, hydrolyzing O-glycosyl compounds"/>
    <property type="evidence" value="ECO:0007669"/>
    <property type="project" value="InterPro"/>
</dbReference>
<dbReference type="GO" id="GO:0005975">
    <property type="term" value="P:carbohydrate metabolic process"/>
    <property type="evidence" value="ECO:0007669"/>
    <property type="project" value="InterPro"/>
</dbReference>
<dbReference type="SUPFAM" id="SSF51445">
    <property type="entry name" value="(Trans)glycosidases"/>
    <property type="match status" value="1"/>
</dbReference>
<feature type="compositionally biased region" description="Polar residues" evidence="6">
    <location>
        <begin position="240"/>
        <end position="252"/>
    </location>
</feature>
<dbReference type="Pfam" id="PF13439">
    <property type="entry name" value="Glyco_transf_4"/>
    <property type="match status" value="1"/>
</dbReference>
<dbReference type="SUPFAM" id="SSF51011">
    <property type="entry name" value="Glycosyl hydrolase domain"/>
    <property type="match status" value="1"/>
</dbReference>
<dbReference type="InterPro" id="IPR001296">
    <property type="entry name" value="Glyco_trans_1"/>
</dbReference>
<feature type="region of interest" description="Disordered" evidence="6">
    <location>
        <begin position="237"/>
        <end position="285"/>
    </location>
</feature>
<protein>
    <recommendedName>
        <fullName evidence="3">1,4-alpha-glucan branching enzyme</fullName>
        <ecNumber evidence="3">2.4.1.18</ecNumber>
    </recommendedName>
</protein>
<feature type="compositionally biased region" description="Basic and acidic residues" evidence="6">
    <location>
        <begin position="92"/>
        <end position="102"/>
    </location>
</feature>
<evidence type="ECO:0000256" key="6">
    <source>
        <dbReference type="SAM" id="MobiDB-lite"/>
    </source>
</evidence>
<dbReference type="InterPro" id="IPR028098">
    <property type="entry name" value="Glyco_trans_4-like_N"/>
</dbReference>
<feature type="domain" description="Glycosyl hydrolase family 13 catalytic" evidence="7">
    <location>
        <begin position="754"/>
        <end position="1050"/>
    </location>
</feature>
<accession>A0A086JN36</accession>
<comment type="catalytic activity">
    <reaction evidence="1">
        <text>Transfers a segment of a (1-&gt;4)-alpha-D-glucan chain to a primary hydroxy group in a similar glucan chain.</text>
        <dbReference type="EC" id="2.4.1.18"/>
    </reaction>
</comment>
<dbReference type="InterPro" id="IPR006047">
    <property type="entry name" value="GH13_cat_dom"/>
</dbReference>
<feature type="region of interest" description="Disordered" evidence="6">
    <location>
        <begin position="92"/>
        <end position="115"/>
    </location>
</feature>
<evidence type="ECO:0000256" key="4">
    <source>
        <dbReference type="ARBA" id="ARBA00022676"/>
    </source>
</evidence>
<organism evidence="8 9">
    <name type="scientific">Toxoplasma gondii p89</name>
    <dbReference type="NCBI Taxonomy" id="943119"/>
    <lineage>
        <taxon>Eukaryota</taxon>
        <taxon>Sar</taxon>
        <taxon>Alveolata</taxon>
        <taxon>Apicomplexa</taxon>
        <taxon>Conoidasida</taxon>
        <taxon>Coccidia</taxon>
        <taxon>Eucoccidiorida</taxon>
        <taxon>Eimeriorina</taxon>
        <taxon>Sarcocystidae</taxon>
        <taxon>Toxoplasma</taxon>
    </lineage>
</organism>
<comment type="similarity">
    <text evidence="2">Belongs to the glycosyl hydrolase 13 family. GlgB subfamily.</text>
</comment>